<dbReference type="KEGG" id="fbe:FF125_00455"/>
<dbReference type="InterPro" id="IPR034660">
    <property type="entry name" value="DinB/YfiT-like"/>
</dbReference>
<dbReference type="Gene3D" id="1.20.120.450">
    <property type="entry name" value="dinb family like domain"/>
    <property type="match status" value="1"/>
</dbReference>
<evidence type="ECO:0000259" key="1">
    <source>
        <dbReference type="Pfam" id="PF12867"/>
    </source>
</evidence>
<gene>
    <name evidence="2" type="ORF">FF125_00455</name>
</gene>
<evidence type="ECO:0000313" key="2">
    <source>
        <dbReference type="EMBL" id="QCX36976.1"/>
    </source>
</evidence>
<dbReference type="SUPFAM" id="SSF109854">
    <property type="entry name" value="DinB/YfiT-like putative metalloenzymes"/>
    <property type="match status" value="1"/>
</dbReference>
<reference evidence="2 3" key="1">
    <citation type="submission" date="2019-05" db="EMBL/GenBank/DDBJ databases">
        <title>Algicella ahnfeltiae gen. nov., sp. nov., a novel marine bacterium of the family Flavobacteriaceae isolated from a red alga.</title>
        <authorList>
            <person name="Nedashkovskaya O.I."/>
            <person name="Kukhlevskiy A.D."/>
            <person name="Kim S.-G."/>
            <person name="Zhukova N.V."/>
            <person name="Mikhailov V.V."/>
        </authorList>
    </citation>
    <scope>NUCLEOTIDE SEQUENCE [LARGE SCALE GENOMIC DNA]</scope>
    <source>
        <strain evidence="2 3">10Alg115</strain>
    </source>
</reference>
<protein>
    <submittedName>
        <fullName evidence="2">DinB family protein</fullName>
    </submittedName>
</protein>
<dbReference type="Pfam" id="PF12867">
    <property type="entry name" value="DinB_2"/>
    <property type="match status" value="1"/>
</dbReference>
<dbReference type="EMBL" id="CP040749">
    <property type="protein sequence ID" value="QCX36976.1"/>
    <property type="molecule type" value="Genomic_DNA"/>
</dbReference>
<accession>A0A5B7TPA6</accession>
<sequence length="151" mass="17546">MEKQFDILKANRLLILKLIDNYSLEQLNKIHAGFKNNIAWNIGHLLVTQQILCYKFSGLPMYISDTIIEKYRKGTEPKNDMTAQELEYIKSQLLQLVDQFYTDYKSGMFKSFTSYTTSANLTLNSISDAIEFNNFHEGIHYGYILALKNNL</sequence>
<feature type="domain" description="DinB-like" evidence="1">
    <location>
        <begin position="8"/>
        <end position="144"/>
    </location>
</feature>
<dbReference type="InterPro" id="IPR024775">
    <property type="entry name" value="DinB-like"/>
</dbReference>
<organism evidence="2 3">
    <name type="scientific">Aureibaculum algae</name>
    <dbReference type="NCBI Taxonomy" id="2584122"/>
    <lineage>
        <taxon>Bacteria</taxon>
        <taxon>Pseudomonadati</taxon>
        <taxon>Bacteroidota</taxon>
        <taxon>Flavobacteriia</taxon>
        <taxon>Flavobacteriales</taxon>
        <taxon>Flavobacteriaceae</taxon>
        <taxon>Aureibaculum</taxon>
    </lineage>
</organism>
<dbReference type="RefSeq" id="WP_138947937.1">
    <property type="nucleotide sequence ID" value="NZ_CP040749.1"/>
</dbReference>
<proteinExistence type="predicted"/>
<dbReference type="AlphaFoldDB" id="A0A5B7TPA6"/>
<name>A0A5B7TPA6_9FLAO</name>
<dbReference type="Proteomes" id="UP000306229">
    <property type="component" value="Chromosome"/>
</dbReference>
<evidence type="ECO:0000313" key="3">
    <source>
        <dbReference type="Proteomes" id="UP000306229"/>
    </source>
</evidence>
<dbReference type="OrthoDB" id="4295522at2"/>
<keyword evidence="3" id="KW-1185">Reference proteome</keyword>